<proteinExistence type="predicted"/>
<evidence type="ECO:0000313" key="2">
    <source>
        <dbReference type="EMBL" id="KKN09808.1"/>
    </source>
</evidence>
<protein>
    <submittedName>
        <fullName evidence="2">Uncharacterized protein</fullName>
    </submittedName>
</protein>
<name>A0A0F9QXH8_9ZZZZ</name>
<evidence type="ECO:0000256" key="1">
    <source>
        <dbReference type="SAM" id="MobiDB-lite"/>
    </source>
</evidence>
<sequence length="223" mass="25324">MSLPGQDTFEDAITRFRNRSIHAYVGHLLLFRGQILQDGEFGVQSGWDTATNQFIQEHLVYLDYWRRKITHNPQDVNIKTLEDRAKDLTISLPDEQNLKSPAGDEVPRPAGREFDLRHRLDGSDPNIPLLNGVDLRNVDARTFMVALDQHIVESTRLDSRYATYRITTRESLTLYSSLLEMFDLTVSFGGDENRVPVPHGVRPSEEPRGPSASPNREAPPTNT</sequence>
<dbReference type="EMBL" id="LAZR01004305">
    <property type="protein sequence ID" value="KKN09808.1"/>
    <property type="molecule type" value="Genomic_DNA"/>
</dbReference>
<feature type="region of interest" description="Disordered" evidence="1">
    <location>
        <begin position="190"/>
        <end position="223"/>
    </location>
</feature>
<accession>A0A0F9QXH8</accession>
<organism evidence="2">
    <name type="scientific">marine sediment metagenome</name>
    <dbReference type="NCBI Taxonomy" id="412755"/>
    <lineage>
        <taxon>unclassified sequences</taxon>
        <taxon>metagenomes</taxon>
        <taxon>ecological metagenomes</taxon>
    </lineage>
</organism>
<reference evidence="2" key="1">
    <citation type="journal article" date="2015" name="Nature">
        <title>Complex archaea that bridge the gap between prokaryotes and eukaryotes.</title>
        <authorList>
            <person name="Spang A."/>
            <person name="Saw J.H."/>
            <person name="Jorgensen S.L."/>
            <person name="Zaremba-Niedzwiedzka K."/>
            <person name="Martijn J."/>
            <person name="Lind A.E."/>
            <person name="van Eijk R."/>
            <person name="Schleper C."/>
            <person name="Guy L."/>
            <person name="Ettema T.J."/>
        </authorList>
    </citation>
    <scope>NUCLEOTIDE SEQUENCE</scope>
</reference>
<comment type="caution">
    <text evidence="2">The sequence shown here is derived from an EMBL/GenBank/DDBJ whole genome shotgun (WGS) entry which is preliminary data.</text>
</comment>
<dbReference type="AlphaFoldDB" id="A0A0F9QXH8"/>
<gene>
    <name evidence="2" type="ORF">LCGC14_1042810</name>
</gene>